<protein>
    <submittedName>
        <fullName evidence="12">Zinc metalloprotease</fullName>
    </submittedName>
</protein>
<keyword evidence="4 10" id="KW-0732">Signal</keyword>
<comment type="caution">
    <text evidence="12">The sequence shown here is derived from an EMBL/GenBank/DDBJ whole genome shotgun (WGS) entry which is preliminary data.</text>
</comment>
<feature type="region of interest" description="Disordered" evidence="9">
    <location>
        <begin position="236"/>
        <end position="262"/>
    </location>
</feature>
<proteinExistence type="inferred from homology"/>
<keyword evidence="5" id="KW-0378">Hydrolase</keyword>
<evidence type="ECO:0000256" key="1">
    <source>
        <dbReference type="ARBA" id="ARBA00008721"/>
    </source>
</evidence>
<name>A0ABW1D341_9ACTN</name>
<evidence type="ECO:0000256" key="10">
    <source>
        <dbReference type="SAM" id="SignalP"/>
    </source>
</evidence>
<dbReference type="CDD" id="cd04275">
    <property type="entry name" value="ZnMc_pappalysin_like"/>
    <property type="match status" value="1"/>
</dbReference>
<evidence type="ECO:0000313" key="13">
    <source>
        <dbReference type="Proteomes" id="UP001596058"/>
    </source>
</evidence>
<dbReference type="Gene3D" id="3.40.390.10">
    <property type="entry name" value="Collagenase (Catalytic Domain)"/>
    <property type="match status" value="1"/>
</dbReference>
<dbReference type="PROSITE" id="PS51257">
    <property type="entry name" value="PROKAR_LIPOPROTEIN"/>
    <property type="match status" value="1"/>
</dbReference>
<dbReference type="Pfam" id="PF05572">
    <property type="entry name" value="Peptidase_M43"/>
    <property type="match status" value="1"/>
</dbReference>
<dbReference type="RefSeq" id="WP_379521351.1">
    <property type="nucleotide sequence ID" value="NZ_JBHSPA010000071.1"/>
</dbReference>
<evidence type="ECO:0000256" key="8">
    <source>
        <dbReference type="ARBA" id="ARBA00023157"/>
    </source>
</evidence>
<evidence type="ECO:0000256" key="7">
    <source>
        <dbReference type="ARBA" id="ARBA00023049"/>
    </source>
</evidence>
<keyword evidence="6" id="KW-0862">Zinc</keyword>
<keyword evidence="13" id="KW-1185">Reference proteome</keyword>
<evidence type="ECO:0000256" key="2">
    <source>
        <dbReference type="ARBA" id="ARBA00022670"/>
    </source>
</evidence>
<keyword evidence="7 12" id="KW-0482">Metalloprotease</keyword>
<dbReference type="SUPFAM" id="SSF55486">
    <property type="entry name" value="Metalloproteases ('zincins'), catalytic domain"/>
    <property type="match status" value="1"/>
</dbReference>
<reference evidence="13" key="1">
    <citation type="journal article" date="2019" name="Int. J. Syst. Evol. Microbiol.">
        <title>The Global Catalogue of Microorganisms (GCM) 10K type strain sequencing project: providing services to taxonomists for standard genome sequencing and annotation.</title>
        <authorList>
            <consortium name="The Broad Institute Genomics Platform"/>
            <consortium name="The Broad Institute Genome Sequencing Center for Infectious Disease"/>
            <person name="Wu L."/>
            <person name="Ma J."/>
        </authorList>
    </citation>
    <scope>NUCLEOTIDE SEQUENCE [LARGE SCALE GENOMIC DNA]</scope>
    <source>
        <strain evidence="13">CCUG 53903</strain>
    </source>
</reference>
<evidence type="ECO:0000259" key="11">
    <source>
        <dbReference type="Pfam" id="PF05572"/>
    </source>
</evidence>
<organism evidence="12 13">
    <name type="scientific">Nonomuraea insulae</name>
    <dbReference type="NCBI Taxonomy" id="1616787"/>
    <lineage>
        <taxon>Bacteria</taxon>
        <taxon>Bacillati</taxon>
        <taxon>Actinomycetota</taxon>
        <taxon>Actinomycetes</taxon>
        <taxon>Streptosporangiales</taxon>
        <taxon>Streptosporangiaceae</taxon>
        <taxon>Nonomuraea</taxon>
    </lineage>
</organism>
<dbReference type="InterPro" id="IPR024079">
    <property type="entry name" value="MetalloPept_cat_dom_sf"/>
</dbReference>
<evidence type="ECO:0000256" key="5">
    <source>
        <dbReference type="ARBA" id="ARBA00022801"/>
    </source>
</evidence>
<evidence type="ECO:0000256" key="3">
    <source>
        <dbReference type="ARBA" id="ARBA00022723"/>
    </source>
</evidence>
<evidence type="ECO:0000256" key="4">
    <source>
        <dbReference type="ARBA" id="ARBA00022729"/>
    </source>
</evidence>
<gene>
    <name evidence="12" type="ORF">ACFPZ3_49270</name>
</gene>
<dbReference type="GO" id="GO:0008237">
    <property type="term" value="F:metallopeptidase activity"/>
    <property type="evidence" value="ECO:0007669"/>
    <property type="project" value="UniProtKB-KW"/>
</dbReference>
<accession>A0ABW1D341</accession>
<sequence>MARRATAVFLACLLAAGYSQPLLPGAAVAAACARPASRTLAPRTLAPRTPGPRSPKPEDVGKILAELGERLAGVTPPSQITVPTRVHVISRGSGRQVSDQAIMAQIDTLNSAYGGRFGGVDTGVRFRLDGISVKENSSWFTDPVGHEKAIKNALHEGGPGTLNLYIAQLSELMLGFASYPYWYAGSPGLDGVVIDWRSLPGGAMINYNRGFTGVHEIGHWLGLFHTFENGCQSPGDGIADTPAEGGPTEACPQDKDSCPRHKGKDPAHNFMDYAHDRCMWEFTQGQADRMHEMWAAYRDTAAVL</sequence>
<dbReference type="EMBL" id="JBHSPA010000071">
    <property type="protein sequence ID" value="MFC5831892.1"/>
    <property type="molecule type" value="Genomic_DNA"/>
</dbReference>
<feature type="compositionally biased region" description="Basic and acidic residues" evidence="9">
    <location>
        <begin position="252"/>
        <end position="262"/>
    </location>
</feature>
<dbReference type="InterPro" id="IPR008754">
    <property type="entry name" value="Peptidase_M43"/>
</dbReference>
<comment type="similarity">
    <text evidence="1">Belongs to the peptidase M43B family.</text>
</comment>
<dbReference type="PANTHER" id="PTHR47466">
    <property type="match status" value="1"/>
</dbReference>
<feature type="signal peptide" evidence="10">
    <location>
        <begin position="1"/>
        <end position="21"/>
    </location>
</feature>
<keyword evidence="3" id="KW-0479">Metal-binding</keyword>
<evidence type="ECO:0000313" key="12">
    <source>
        <dbReference type="EMBL" id="MFC5831892.1"/>
    </source>
</evidence>
<evidence type="ECO:0000256" key="9">
    <source>
        <dbReference type="SAM" id="MobiDB-lite"/>
    </source>
</evidence>
<dbReference type="PANTHER" id="PTHR47466:SF1">
    <property type="entry name" value="METALLOPROTEASE MEP1 (AFU_ORTHOLOGUE AFUA_1G07730)-RELATED"/>
    <property type="match status" value="1"/>
</dbReference>
<keyword evidence="8" id="KW-1015">Disulfide bond</keyword>
<evidence type="ECO:0000256" key="6">
    <source>
        <dbReference type="ARBA" id="ARBA00022833"/>
    </source>
</evidence>
<keyword evidence="2" id="KW-0645">Protease</keyword>
<feature type="chain" id="PRO_5046596345" evidence="10">
    <location>
        <begin position="22"/>
        <end position="304"/>
    </location>
</feature>
<feature type="domain" description="Peptidase M43 pregnancy-associated plasma-A" evidence="11">
    <location>
        <begin position="175"/>
        <end position="293"/>
    </location>
</feature>
<dbReference type="Proteomes" id="UP001596058">
    <property type="component" value="Unassembled WGS sequence"/>
</dbReference>